<comment type="caution">
    <text evidence="2">The sequence shown here is derived from an EMBL/GenBank/DDBJ whole genome shotgun (WGS) entry which is preliminary data.</text>
</comment>
<evidence type="ECO:0000313" key="2">
    <source>
        <dbReference type="EMBL" id="KAJ04019.1"/>
    </source>
</evidence>
<keyword evidence="1" id="KW-1133">Transmembrane helix</keyword>
<evidence type="ECO:0000256" key="1">
    <source>
        <dbReference type="SAM" id="Phobius"/>
    </source>
</evidence>
<accession>A0A061SW67</accession>
<dbReference type="AlphaFoldDB" id="A0A061SW67"/>
<keyword evidence="3" id="KW-1185">Reference proteome</keyword>
<proteinExistence type="predicted"/>
<gene>
    <name evidence="2" type="ORF">PM02_06610</name>
</gene>
<dbReference type="EMBL" id="JEMU01000004">
    <property type="protein sequence ID" value="KAJ04019.1"/>
    <property type="molecule type" value="Genomic_DNA"/>
</dbReference>
<dbReference type="Proteomes" id="UP000027337">
    <property type="component" value="Unassembled WGS sequence"/>
</dbReference>
<sequence>MPGIAGVCNLPEGKATKHTVPAGNLSNSTDIFDFGFKPDVLAVGAFDPPQAASATIMAALIMIFFILSLLNIFQLLRAYCYVASPSMHDTRTAARRFCHSLASALYRLLSLDAKDQTSSP</sequence>
<name>A0A061SW67_9RHOB</name>
<protein>
    <submittedName>
        <fullName evidence="2">Uncharacterized protein</fullName>
    </submittedName>
</protein>
<dbReference type="STRING" id="83219.PM02_06610"/>
<feature type="transmembrane region" description="Helical" evidence="1">
    <location>
        <begin position="51"/>
        <end position="73"/>
    </location>
</feature>
<organism evidence="2 3">
    <name type="scientific">Sulfitobacter mediterraneus</name>
    <dbReference type="NCBI Taxonomy" id="83219"/>
    <lineage>
        <taxon>Bacteria</taxon>
        <taxon>Pseudomonadati</taxon>
        <taxon>Pseudomonadota</taxon>
        <taxon>Alphaproteobacteria</taxon>
        <taxon>Rhodobacterales</taxon>
        <taxon>Roseobacteraceae</taxon>
        <taxon>Sulfitobacter</taxon>
    </lineage>
</organism>
<reference evidence="2 3" key="1">
    <citation type="journal article" date="2014" name="Genome Announc.">
        <title>Draft Genome Sequences of Two Isolates of the Roseobacter Group, Sulfitobacter sp. Strains 3SOLIMAR09 and 1FIGIMAR09, from Harbors of Mallorca Island (Mediterranean Sea).</title>
        <authorList>
            <person name="Mas-Llado M."/>
            <person name="Pina-Villalonga J.M."/>
            <person name="Brunet-Galmes I."/>
            <person name="Nogales B."/>
            <person name="Bosch R."/>
        </authorList>
    </citation>
    <scope>NUCLEOTIDE SEQUENCE [LARGE SCALE GENOMIC DNA]</scope>
    <source>
        <strain evidence="2 3">1FIGIMAR09</strain>
    </source>
</reference>
<keyword evidence="1" id="KW-0812">Transmembrane</keyword>
<evidence type="ECO:0000313" key="3">
    <source>
        <dbReference type="Proteomes" id="UP000027337"/>
    </source>
</evidence>
<keyword evidence="1" id="KW-0472">Membrane</keyword>